<dbReference type="EMBL" id="ATNM01000123">
    <property type="protein sequence ID" value="EPR67448.1"/>
    <property type="molecule type" value="Genomic_DNA"/>
</dbReference>
<protein>
    <submittedName>
        <fullName evidence="1">Uncharacterized protein</fullName>
    </submittedName>
</protein>
<proteinExistence type="predicted"/>
<reference evidence="1 2" key="1">
    <citation type="journal article" date="2013" name="Genome Announc.">
        <title>Draft Genome Sequence of Cyclobacterium qasimii Strain M12-11BT, Isolated from Arctic Marine Sediment.</title>
        <authorList>
            <person name="Shivaji S."/>
            <person name="Ara S."/>
            <person name="Singh A."/>
            <person name="Kumar Pinnaka A."/>
        </authorList>
    </citation>
    <scope>NUCLEOTIDE SEQUENCE [LARGE SCALE GENOMIC DNA]</scope>
    <source>
        <strain evidence="1 2">M12-11B</strain>
    </source>
</reference>
<comment type="caution">
    <text evidence="1">The sequence shown here is derived from an EMBL/GenBank/DDBJ whole genome shotgun (WGS) entry which is preliminary data.</text>
</comment>
<sequence length="40" mass="4652">MSILCKGWRMKESKRAKHKDIKTLFANTMANKRRKTKASG</sequence>
<dbReference type="Proteomes" id="UP000014974">
    <property type="component" value="Unassembled WGS sequence"/>
</dbReference>
<gene>
    <name evidence="1" type="ORF">ADICYQ_3472</name>
</gene>
<name>S7WTL8_9BACT</name>
<evidence type="ECO:0000313" key="1">
    <source>
        <dbReference type="EMBL" id="EPR67448.1"/>
    </source>
</evidence>
<organism evidence="1 2">
    <name type="scientific">Cyclobacterium qasimii M12-11B</name>
    <dbReference type="NCBI Taxonomy" id="641524"/>
    <lineage>
        <taxon>Bacteria</taxon>
        <taxon>Pseudomonadati</taxon>
        <taxon>Bacteroidota</taxon>
        <taxon>Cytophagia</taxon>
        <taxon>Cytophagales</taxon>
        <taxon>Cyclobacteriaceae</taxon>
        <taxon>Cyclobacterium</taxon>
    </lineage>
</organism>
<evidence type="ECO:0000313" key="2">
    <source>
        <dbReference type="Proteomes" id="UP000014974"/>
    </source>
</evidence>
<dbReference type="AlphaFoldDB" id="S7WTL8"/>
<accession>S7WTL8</accession>